<evidence type="ECO:0000313" key="2">
    <source>
        <dbReference type="Proteomes" id="UP000326912"/>
    </source>
</evidence>
<evidence type="ECO:0000313" key="1">
    <source>
        <dbReference type="EMBL" id="GER88416.1"/>
    </source>
</evidence>
<organism evidence="1 2">
    <name type="scientific">Dictyobacter vulcani</name>
    <dbReference type="NCBI Taxonomy" id="2607529"/>
    <lineage>
        <taxon>Bacteria</taxon>
        <taxon>Bacillati</taxon>
        <taxon>Chloroflexota</taxon>
        <taxon>Ktedonobacteria</taxon>
        <taxon>Ktedonobacterales</taxon>
        <taxon>Dictyobacteraceae</taxon>
        <taxon>Dictyobacter</taxon>
    </lineage>
</organism>
<dbReference type="Proteomes" id="UP000326912">
    <property type="component" value="Unassembled WGS sequence"/>
</dbReference>
<name>A0A5J4KT60_9CHLR</name>
<gene>
    <name evidence="1" type="ORF">KDW_25780</name>
</gene>
<comment type="caution">
    <text evidence="1">The sequence shown here is derived from an EMBL/GenBank/DDBJ whole genome shotgun (WGS) entry which is preliminary data.</text>
</comment>
<dbReference type="InterPro" id="IPR027417">
    <property type="entry name" value="P-loop_NTPase"/>
</dbReference>
<keyword evidence="2" id="KW-1185">Reference proteome</keyword>
<accession>A0A5J4KT60</accession>
<dbReference type="Gene3D" id="3.40.50.300">
    <property type="entry name" value="P-loop containing nucleotide triphosphate hydrolases"/>
    <property type="match status" value="1"/>
</dbReference>
<protein>
    <recommendedName>
        <fullName evidence="3">ABC transporter ATP-binding protein</fullName>
    </recommendedName>
</protein>
<dbReference type="EMBL" id="BKZW01000001">
    <property type="protein sequence ID" value="GER88416.1"/>
    <property type="molecule type" value="Genomic_DNA"/>
</dbReference>
<dbReference type="AlphaFoldDB" id="A0A5J4KT60"/>
<dbReference type="RefSeq" id="WP_151756322.1">
    <property type="nucleotide sequence ID" value="NZ_BKZW01000001.1"/>
</dbReference>
<evidence type="ECO:0008006" key="3">
    <source>
        <dbReference type="Google" id="ProtNLM"/>
    </source>
</evidence>
<proteinExistence type="predicted"/>
<sequence>MKISFGLADPGYSHRRATLREADHVLVLKDGRIEIEGTLDYVLANSEEMQRLWHGELTLVGAETPENAQEEQA</sequence>
<reference evidence="1 2" key="1">
    <citation type="submission" date="2019-10" db="EMBL/GenBank/DDBJ databases">
        <title>Dictyobacter vulcani sp. nov., within the class Ktedonobacteria, isolated from soil of volcanic Mt. Zao.</title>
        <authorList>
            <person name="Zheng Y."/>
            <person name="Wang C.M."/>
            <person name="Sakai Y."/>
            <person name="Abe K."/>
            <person name="Yokota A."/>
            <person name="Yabe S."/>
        </authorList>
    </citation>
    <scope>NUCLEOTIDE SEQUENCE [LARGE SCALE GENOMIC DNA]</scope>
    <source>
        <strain evidence="1 2">W12</strain>
    </source>
</reference>